<feature type="region of interest" description="Disordered" evidence="1">
    <location>
        <begin position="132"/>
        <end position="153"/>
    </location>
</feature>
<feature type="domain" description="Clr5" evidence="2">
    <location>
        <begin position="31"/>
        <end position="83"/>
    </location>
</feature>
<dbReference type="OrthoDB" id="5308957at2759"/>
<dbReference type="Pfam" id="PF14420">
    <property type="entry name" value="Clr5"/>
    <property type="match status" value="1"/>
</dbReference>
<dbReference type="EMBL" id="FJOG01000026">
    <property type="protein sequence ID" value="CZR64437.1"/>
    <property type="molecule type" value="Genomic_DNA"/>
</dbReference>
<name>A0A1L7XHL1_9HELO</name>
<proteinExistence type="predicted"/>
<organism evidence="3 4">
    <name type="scientific">Phialocephala subalpina</name>
    <dbReference type="NCBI Taxonomy" id="576137"/>
    <lineage>
        <taxon>Eukaryota</taxon>
        <taxon>Fungi</taxon>
        <taxon>Dikarya</taxon>
        <taxon>Ascomycota</taxon>
        <taxon>Pezizomycotina</taxon>
        <taxon>Leotiomycetes</taxon>
        <taxon>Helotiales</taxon>
        <taxon>Mollisiaceae</taxon>
        <taxon>Phialocephala</taxon>
        <taxon>Phialocephala fortinii species complex</taxon>
    </lineage>
</organism>
<evidence type="ECO:0000313" key="4">
    <source>
        <dbReference type="Proteomes" id="UP000184330"/>
    </source>
</evidence>
<gene>
    <name evidence="3" type="ORF">PAC_14335</name>
</gene>
<dbReference type="AlphaFoldDB" id="A0A1L7XHL1"/>
<accession>A0A1L7XHL1</accession>
<protein>
    <recommendedName>
        <fullName evidence="2">Clr5 domain-containing protein</fullName>
    </recommendedName>
</protein>
<keyword evidence="4" id="KW-1185">Reference proteome</keyword>
<dbReference type="InterPro" id="IPR025676">
    <property type="entry name" value="Clr5_dom"/>
</dbReference>
<dbReference type="PANTHER" id="PTHR38788:SF3">
    <property type="entry name" value="CLR5 DOMAIN-CONTAINING PROTEIN"/>
    <property type="match status" value="1"/>
</dbReference>
<dbReference type="Proteomes" id="UP000184330">
    <property type="component" value="Unassembled WGS sequence"/>
</dbReference>
<evidence type="ECO:0000259" key="2">
    <source>
        <dbReference type="Pfam" id="PF14420"/>
    </source>
</evidence>
<evidence type="ECO:0000256" key="1">
    <source>
        <dbReference type="SAM" id="MobiDB-lite"/>
    </source>
</evidence>
<dbReference type="InterPro" id="IPR011990">
    <property type="entry name" value="TPR-like_helical_dom_sf"/>
</dbReference>
<evidence type="ECO:0000313" key="3">
    <source>
        <dbReference type="EMBL" id="CZR64437.1"/>
    </source>
</evidence>
<sequence length="590" mass="67360">MSYTPSFVPCCPSITAGGTVMLAPRRADPTPEDWERHRSIIKRLYVDENKKLKELAAIMVSQHGHNATIRMYRDRIKKWKLEKKNKESDMFAILRKHTERSAIGKRTSFRVRGQVVTMDQVHQYLKRKRSLRDQEAYDAPTSSDVSCRTPSPISMDITTEKDAQIITAEYFSGLSQPTQIGKTFPPFTSNDVGATEIDGMDSVSTSFFVEDEHILQMTLHDMYTLLSPGSGIPRSPCVPQTILILERLLLTIKMYVAGCFENGTWITGEDGLCTVVPPDARIISTDAPFTLTDYCEIAITFLNRGMLVEFRRIISKAFNLVKDLVRDEHPRGLDSLMDILLYFMRQGCPEIVGLLRKYLSEMAGNLHKREHPWTRIWQLVCMLEQASLEQAFIQSWKCAVDGFKTALGPSHRSSLDANIDFISRVNNNLDAEHLLRKLLSQYKDRSIVETQQILRIMISLGWSLFHQGRYIESEELGLDAFAQAKERVLFASMIVALELIASCQYKENKDALAEGNIRLLIEMVVNEWGVDHPVAIDNMALLETWLWKWGREEECHVLKAKVDEAIGKDDVDEEFDRRQEPFQGVDVNVC</sequence>
<reference evidence="3 4" key="1">
    <citation type="submission" date="2016-03" db="EMBL/GenBank/DDBJ databases">
        <authorList>
            <person name="Ploux O."/>
        </authorList>
    </citation>
    <scope>NUCLEOTIDE SEQUENCE [LARGE SCALE GENOMIC DNA]</scope>
    <source>
        <strain evidence="3 4">UAMH 11012</strain>
    </source>
</reference>
<feature type="compositionally biased region" description="Polar residues" evidence="1">
    <location>
        <begin position="140"/>
        <end position="152"/>
    </location>
</feature>
<dbReference type="PANTHER" id="PTHR38788">
    <property type="entry name" value="CLR5 DOMAIN-CONTAINING PROTEIN"/>
    <property type="match status" value="1"/>
</dbReference>
<dbReference type="Gene3D" id="1.25.40.10">
    <property type="entry name" value="Tetratricopeptide repeat domain"/>
    <property type="match status" value="1"/>
</dbReference>